<keyword evidence="3" id="KW-1185">Reference proteome</keyword>
<keyword evidence="2" id="KW-0614">Plasmid</keyword>
<feature type="domain" description="M23ase beta-sheet core" evidence="1">
    <location>
        <begin position="76"/>
        <end position="168"/>
    </location>
</feature>
<dbReference type="PANTHER" id="PTHR21666">
    <property type="entry name" value="PEPTIDASE-RELATED"/>
    <property type="match status" value="1"/>
</dbReference>
<dbReference type="HOGENOM" id="CLU_029425_13_4_3"/>
<organism evidence="2 3">
    <name type="scientific">Gloeothece verrucosa (strain PCC 7822)</name>
    <name type="common">Cyanothece sp. (strain PCC 7822)</name>
    <dbReference type="NCBI Taxonomy" id="497965"/>
    <lineage>
        <taxon>Bacteria</taxon>
        <taxon>Bacillati</taxon>
        <taxon>Cyanobacteriota</taxon>
        <taxon>Cyanophyceae</taxon>
        <taxon>Oscillatoriophycideae</taxon>
        <taxon>Chroococcales</taxon>
        <taxon>Aphanothecaceae</taxon>
        <taxon>Gloeothece</taxon>
        <taxon>Gloeothece verrucosa</taxon>
    </lineage>
</organism>
<protein>
    <submittedName>
        <fullName evidence="2">Peptidase M23</fullName>
    </submittedName>
</protein>
<dbReference type="CDD" id="cd12797">
    <property type="entry name" value="M23_peptidase"/>
    <property type="match status" value="1"/>
</dbReference>
<dbReference type="AlphaFoldDB" id="E0UL48"/>
<proteinExistence type="predicted"/>
<dbReference type="RefSeq" id="WP_013334428.1">
    <property type="nucleotide sequence ID" value="NC_014533.1"/>
</dbReference>
<geneLocation type="plasmid" evidence="2 3">
    <name>Cy782201</name>
</geneLocation>
<dbReference type="SUPFAM" id="SSF51261">
    <property type="entry name" value="Duplicated hybrid motif"/>
    <property type="match status" value="1"/>
</dbReference>
<dbReference type="Proteomes" id="UP000008206">
    <property type="component" value="Plasmid Cy782201"/>
</dbReference>
<sequence>MVTYFNKFTLSSAGILLTLFCQYTMPVSGETEVQVKSLNQPSQNYLSQPSNLGVGYIWPTYGIVTSGFGQRLSGKIHTGIDIAGPIGTPIFAAASGVVVFAGWSTEGYGNLVTLKHPDGSLTLYGHNEHILVNVGQPVQQGQQISAMGNTGNSSGPHLHFEIRPQGKEAANPRAFLPTFQPPISSSNIH</sequence>
<name>E0UL48_GLOV7</name>
<dbReference type="OrthoDB" id="507840at2"/>
<dbReference type="EMBL" id="CP002199">
    <property type="protein sequence ID" value="ADN17678.1"/>
    <property type="molecule type" value="Genomic_DNA"/>
</dbReference>
<evidence type="ECO:0000313" key="2">
    <source>
        <dbReference type="EMBL" id="ADN17678.1"/>
    </source>
</evidence>
<accession>E0UL48</accession>
<dbReference type="Pfam" id="PF01551">
    <property type="entry name" value="Peptidase_M23"/>
    <property type="match status" value="1"/>
</dbReference>
<dbReference type="GO" id="GO:0004222">
    <property type="term" value="F:metalloendopeptidase activity"/>
    <property type="evidence" value="ECO:0007669"/>
    <property type="project" value="TreeGrafter"/>
</dbReference>
<dbReference type="InterPro" id="IPR050570">
    <property type="entry name" value="Cell_wall_metabolism_enzyme"/>
</dbReference>
<gene>
    <name evidence="2" type="ordered locus">Cyan7822_5824</name>
</gene>
<dbReference type="PANTHER" id="PTHR21666:SF270">
    <property type="entry name" value="MUREIN HYDROLASE ACTIVATOR ENVC"/>
    <property type="match status" value="1"/>
</dbReference>
<reference evidence="3" key="1">
    <citation type="journal article" date="2011" name="MBio">
        <title>Novel metabolic attributes of the genus Cyanothece, comprising a group of unicellular nitrogen-fixing Cyanobacteria.</title>
        <authorList>
            <person name="Bandyopadhyay A."/>
            <person name="Elvitigala T."/>
            <person name="Welsh E."/>
            <person name="Stockel J."/>
            <person name="Liberton M."/>
            <person name="Min H."/>
            <person name="Sherman L.A."/>
            <person name="Pakrasi H.B."/>
        </authorList>
    </citation>
    <scope>NUCLEOTIDE SEQUENCE [LARGE SCALE GENOMIC DNA]</scope>
    <source>
        <strain evidence="3">PCC 7822</strain>
        <plasmid evidence="3">Cy782201</plasmid>
    </source>
</reference>
<dbReference type="InterPro" id="IPR011055">
    <property type="entry name" value="Dup_hybrid_motif"/>
</dbReference>
<dbReference type="Gene3D" id="2.70.70.10">
    <property type="entry name" value="Glucose Permease (Domain IIA)"/>
    <property type="match status" value="1"/>
</dbReference>
<evidence type="ECO:0000259" key="1">
    <source>
        <dbReference type="Pfam" id="PF01551"/>
    </source>
</evidence>
<dbReference type="KEGG" id="cyj:Cyan7822_5824"/>
<dbReference type="InterPro" id="IPR016047">
    <property type="entry name" value="M23ase_b-sheet_dom"/>
</dbReference>
<evidence type="ECO:0000313" key="3">
    <source>
        <dbReference type="Proteomes" id="UP000008206"/>
    </source>
</evidence>